<dbReference type="HOGENOM" id="CLU_866190_0_0_1"/>
<dbReference type="EMBL" id="AHHD01000542">
    <property type="protein sequence ID" value="EKG09958.1"/>
    <property type="molecule type" value="Genomic_DNA"/>
</dbReference>
<organism evidence="1 2">
    <name type="scientific">Macrophomina phaseolina (strain MS6)</name>
    <name type="common">Charcoal rot fungus</name>
    <dbReference type="NCBI Taxonomy" id="1126212"/>
    <lineage>
        <taxon>Eukaryota</taxon>
        <taxon>Fungi</taxon>
        <taxon>Dikarya</taxon>
        <taxon>Ascomycota</taxon>
        <taxon>Pezizomycotina</taxon>
        <taxon>Dothideomycetes</taxon>
        <taxon>Dothideomycetes incertae sedis</taxon>
        <taxon>Botryosphaeriales</taxon>
        <taxon>Botryosphaeriaceae</taxon>
        <taxon>Macrophomina</taxon>
    </lineage>
</organism>
<dbReference type="Proteomes" id="UP000007129">
    <property type="component" value="Unassembled WGS sequence"/>
</dbReference>
<evidence type="ECO:0000313" key="2">
    <source>
        <dbReference type="Proteomes" id="UP000007129"/>
    </source>
</evidence>
<dbReference type="VEuPathDB" id="FungiDB:MPH_12967"/>
<accession>K2R6T0</accession>
<dbReference type="InParanoid" id="K2R6T0"/>
<protein>
    <submittedName>
        <fullName evidence="1">Uncharacterized protein</fullName>
    </submittedName>
</protein>
<gene>
    <name evidence="1" type="ORF">MPH_12967</name>
</gene>
<name>K2R6T0_MACPH</name>
<dbReference type="AlphaFoldDB" id="K2R6T0"/>
<comment type="caution">
    <text evidence="1">The sequence shown here is derived from an EMBL/GenBank/DDBJ whole genome shotgun (WGS) entry which is preliminary data.</text>
</comment>
<proteinExistence type="predicted"/>
<sequence>MSLNLFRDPEATLDDLVRSGDAHMVQKLARAGLPVRELLRERVKAEMWDDNDCRQVGYTEVVKVDRRAAYANRCQKCQKHVFLQKLSSFPCQHRFCQICRERAVCPNCGPNFDRLWEIIAYAPDKHENPGVQWPEAIYSYYPMPKKVPELHKLVDTVVEASIEAFKKIDIEDMVAFALRKDVRGFNAFIHSHSYLTQIAAEQSRESKDRKNFWIVVCAVRTRFLYTSALLVPVLTNRSQKAARRSRTTSLLHRTLSNKVVFAESSNDWEAEDSDSNPVYQETLEPIRTMYENYGPVEFLRHLPQLSLSLSCTGALSSSFSV</sequence>
<evidence type="ECO:0000313" key="1">
    <source>
        <dbReference type="EMBL" id="EKG09958.1"/>
    </source>
</evidence>
<reference evidence="1 2" key="1">
    <citation type="journal article" date="2012" name="BMC Genomics">
        <title>Tools to kill: Genome of one of the most destructive plant pathogenic fungi Macrophomina phaseolina.</title>
        <authorList>
            <person name="Islam M.S."/>
            <person name="Haque M.S."/>
            <person name="Islam M.M."/>
            <person name="Emdad E.M."/>
            <person name="Halim A."/>
            <person name="Hossen Q.M.M."/>
            <person name="Hossain M.Z."/>
            <person name="Ahmed B."/>
            <person name="Rahim S."/>
            <person name="Rahman M.S."/>
            <person name="Alam M.M."/>
            <person name="Hou S."/>
            <person name="Wan X."/>
            <person name="Saito J.A."/>
            <person name="Alam M."/>
        </authorList>
    </citation>
    <scope>NUCLEOTIDE SEQUENCE [LARGE SCALE GENOMIC DNA]</scope>
    <source>
        <strain evidence="1 2">MS6</strain>
    </source>
</reference>